<name>A0A6P1CAZ8_RHITR</name>
<reference evidence="14 15" key="1">
    <citation type="submission" date="2020-02" db="EMBL/GenBank/DDBJ databases">
        <title>Draft genome sequence of Rhizobium tropici.</title>
        <authorList>
            <person name="Khayi S."/>
            <person name="Jemo M."/>
        </authorList>
    </citation>
    <scope>NUCLEOTIDE SEQUENCE [LARGE SCALE GENOMIC DNA]</scope>
    <source>
        <strain evidence="14 15">A12</strain>
    </source>
</reference>
<dbReference type="PROSITE" id="PS51012">
    <property type="entry name" value="ABC_TM2"/>
    <property type="match status" value="1"/>
</dbReference>
<dbReference type="PANTHER" id="PTHR30413">
    <property type="entry name" value="INNER MEMBRANE TRANSPORT PERMEASE"/>
    <property type="match status" value="1"/>
</dbReference>
<dbReference type="GO" id="GO:0015920">
    <property type="term" value="P:lipopolysaccharide transport"/>
    <property type="evidence" value="ECO:0007669"/>
    <property type="project" value="TreeGrafter"/>
</dbReference>
<dbReference type="InterPro" id="IPR000412">
    <property type="entry name" value="ABC_2_transport"/>
</dbReference>
<evidence type="ECO:0000256" key="7">
    <source>
        <dbReference type="ARBA" id="ARBA00022903"/>
    </source>
</evidence>
<feature type="transmembrane region" description="Helical" evidence="11">
    <location>
        <begin position="41"/>
        <end position="62"/>
    </location>
</feature>
<dbReference type="InterPro" id="IPR047817">
    <property type="entry name" value="ABC2_TM_bact-type"/>
</dbReference>
<keyword evidence="9" id="KW-0625">Polysaccharide transport</keyword>
<protein>
    <recommendedName>
        <fullName evidence="11">Transport permease protein</fullName>
    </recommendedName>
</protein>
<evidence type="ECO:0000259" key="12">
    <source>
        <dbReference type="PROSITE" id="PS51012"/>
    </source>
</evidence>
<dbReference type="GO" id="GO:0015774">
    <property type="term" value="P:polysaccharide transport"/>
    <property type="evidence" value="ECO:0007669"/>
    <property type="project" value="UniProtKB-KW"/>
</dbReference>
<evidence type="ECO:0000256" key="11">
    <source>
        <dbReference type="RuleBase" id="RU361157"/>
    </source>
</evidence>
<evidence type="ECO:0000256" key="5">
    <source>
        <dbReference type="ARBA" id="ARBA00022597"/>
    </source>
</evidence>
<accession>A0A6P1CAZ8</accession>
<evidence type="ECO:0000256" key="8">
    <source>
        <dbReference type="ARBA" id="ARBA00022989"/>
    </source>
</evidence>
<dbReference type="EMBL" id="JAADZA010000019">
    <property type="protein sequence ID" value="NEV12793.1"/>
    <property type="molecule type" value="Genomic_DNA"/>
</dbReference>
<evidence type="ECO:0000313" key="14">
    <source>
        <dbReference type="EMBL" id="NEV12793.1"/>
    </source>
</evidence>
<keyword evidence="5" id="KW-0762">Sugar transport</keyword>
<feature type="transmembrane region" description="Helical" evidence="11">
    <location>
        <begin position="157"/>
        <end position="180"/>
    </location>
</feature>
<evidence type="ECO:0000256" key="1">
    <source>
        <dbReference type="ARBA" id="ARBA00004651"/>
    </source>
</evidence>
<feature type="transmembrane region" description="Helical" evidence="11">
    <location>
        <begin position="122"/>
        <end position="151"/>
    </location>
</feature>
<dbReference type="GO" id="GO:0043190">
    <property type="term" value="C:ATP-binding cassette (ABC) transporter complex"/>
    <property type="evidence" value="ECO:0007669"/>
    <property type="project" value="InterPro"/>
</dbReference>
<dbReference type="InterPro" id="IPR013525">
    <property type="entry name" value="ABC2_TM"/>
</dbReference>
<evidence type="ECO:0000256" key="10">
    <source>
        <dbReference type="ARBA" id="ARBA00023136"/>
    </source>
</evidence>
<comment type="caution">
    <text evidence="14">The sequence shown here is derived from an EMBL/GenBank/DDBJ whole genome shotgun (WGS) entry which is preliminary data.</text>
</comment>
<feature type="domain" description="ABC transmembrane type-2" evidence="12">
    <location>
        <begin position="42"/>
        <end position="268"/>
    </location>
</feature>
<feature type="transmembrane region" description="Helical" evidence="11">
    <location>
        <begin position="82"/>
        <end position="101"/>
    </location>
</feature>
<dbReference type="RefSeq" id="WP_015341689.1">
    <property type="nucleotide sequence ID" value="NZ_JAADZA010000019.1"/>
</dbReference>
<evidence type="ECO:0000256" key="2">
    <source>
        <dbReference type="ARBA" id="ARBA00007783"/>
    </source>
</evidence>
<evidence type="ECO:0000313" key="16">
    <source>
        <dbReference type="Proteomes" id="UP000526625"/>
    </source>
</evidence>
<keyword evidence="3 11" id="KW-0813">Transport</keyword>
<evidence type="ECO:0000256" key="9">
    <source>
        <dbReference type="ARBA" id="ARBA00023047"/>
    </source>
</evidence>
<comment type="similarity">
    <text evidence="2 11">Belongs to the ABC-2 integral membrane protein family.</text>
</comment>
<feature type="transmembrane region" description="Helical" evidence="11">
    <location>
        <begin position="246"/>
        <end position="265"/>
    </location>
</feature>
<sequence>MSIGLGGRGNPLALLIQAKRYRSLIYSLVHRDITMRFRQSAFSFLWLVLQPLFLLLVYSFVFQVVMRVRWQDAAFSNGNVPVGLILFTGLSVYTLLADALIRCPAIISSSTSYVKKVVFPLALLPMIVVFSALVLAAIALALVVLISIGFIGHVSMWTPLIIVPLLALACMALGIGWYMAALGVYFRDINQITPFLSTILLFTAPICYPKTMVPEQFGRLLRFNPLTIPVETIRAMIFGGDFSFDVLGIYCLIAAVIMVTGYLFFQKLRVGFADVL</sequence>
<comment type="subcellular location">
    <subcellularLocation>
        <location evidence="11">Cell inner membrane</location>
        <topology evidence="11">Multi-pass membrane protein</topology>
    </subcellularLocation>
    <subcellularLocation>
        <location evidence="1">Cell membrane</location>
        <topology evidence="1">Multi-pass membrane protein</topology>
    </subcellularLocation>
</comment>
<keyword evidence="16" id="KW-1185">Reference proteome</keyword>
<gene>
    <name evidence="13" type="ORF">GGD45_005136</name>
    <name evidence="14" type="ORF">GXW80_17500</name>
</gene>
<evidence type="ECO:0000313" key="15">
    <source>
        <dbReference type="Proteomes" id="UP000471190"/>
    </source>
</evidence>
<dbReference type="Pfam" id="PF01061">
    <property type="entry name" value="ABC2_membrane"/>
    <property type="match status" value="1"/>
</dbReference>
<feature type="transmembrane region" description="Helical" evidence="11">
    <location>
        <begin position="192"/>
        <end position="211"/>
    </location>
</feature>
<evidence type="ECO:0000256" key="4">
    <source>
        <dbReference type="ARBA" id="ARBA00022475"/>
    </source>
</evidence>
<dbReference type="GO" id="GO:0140359">
    <property type="term" value="F:ABC-type transporter activity"/>
    <property type="evidence" value="ECO:0007669"/>
    <property type="project" value="InterPro"/>
</dbReference>
<dbReference type="AlphaFoldDB" id="A0A6P1CAZ8"/>
<keyword evidence="7" id="KW-0972">Capsule biogenesis/degradation</keyword>
<organism evidence="14 15">
    <name type="scientific">Rhizobium tropici</name>
    <dbReference type="NCBI Taxonomy" id="398"/>
    <lineage>
        <taxon>Bacteria</taxon>
        <taxon>Pseudomonadati</taxon>
        <taxon>Pseudomonadota</taxon>
        <taxon>Alphaproteobacteria</taxon>
        <taxon>Hyphomicrobiales</taxon>
        <taxon>Rhizobiaceae</taxon>
        <taxon>Rhizobium/Agrobacterium group</taxon>
        <taxon>Rhizobium</taxon>
    </lineage>
</organism>
<evidence type="ECO:0000313" key="13">
    <source>
        <dbReference type="EMBL" id="MBB6494692.1"/>
    </source>
</evidence>
<dbReference type="PANTHER" id="PTHR30413:SF10">
    <property type="entry name" value="CAPSULE POLYSACCHARIDE EXPORT INNER-MEMBRANE PROTEIN CTRC"/>
    <property type="match status" value="1"/>
</dbReference>
<reference evidence="13 16" key="2">
    <citation type="submission" date="2020-08" db="EMBL/GenBank/DDBJ databases">
        <title>Genomic Encyclopedia of Type Strains, Phase IV (KMG-V): Genome sequencing to study the core and pangenomes of soil and plant-associated prokaryotes.</title>
        <authorList>
            <person name="Whitman W."/>
        </authorList>
    </citation>
    <scope>NUCLEOTIDE SEQUENCE [LARGE SCALE GENOMIC DNA]</scope>
    <source>
        <strain evidence="13 16">SEMIA 4059</strain>
    </source>
</reference>
<proteinExistence type="inferred from homology"/>
<keyword evidence="8 11" id="KW-1133">Transmembrane helix</keyword>
<evidence type="ECO:0000256" key="3">
    <source>
        <dbReference type="ARBA" id="ARBA00022448"/>
    </source>
</evidence>
<keyword evidence="10 11" id="KW-0472">Membrane</keyword>
<keyword evidence="4 11" id="KW-1003">Cell membrane</keyword>
<dbReference type="PRINTS" id="PR00164">
    <property type="entry name" value="ABC2TRNSPORT"/>
</dbReference>
<dbReference type="Proteomes" id="UP000471190">
    <property type="component" value="Unassembled WGS sequence"/>
</dbReference>
<dbReference type="Proteomes" id="UP000526625">
    <property type="component" value="Unassembled WGS sequence"/>
</dbReference>
<keyword evidence="6 11" id="KW-0812">Transmembrane</keyword>
<evidence type="ECO:0000256" key="6">
    <source>
        <dbReference type="ARBA" id="ARBA00022692"/>
    </source>
</evidence>
<dbReference type="EMBL" id="JACHBF010000019">
    <property type="protein sequence ID" value="MBB6494692.1"/>
    <property type="molecule type" value="Genomic_DNA"/>
</dbReference>